<keyword evidence="8" id="KW-0325">Glycoprotein</keyword>
<dbReference type="InterPro" id="IPR036259">
    <property type="entry name" value="MFS_trans_sf"/>
</dbReference>
<dbReference type="RefSeq" id="XP_033232322.1">
    <property type="nucleotide sequence ID" value="XM_033376431.1"/>
</dbReference>
<feature type="transmembrane region" description="Helical" evidence="10">
    <location>
        <begin position="125"/>
        <end position="143"/>
    </location>
</feature>
<dbReference type="GO" id="GO:0022857">
    <property type="term" value="F:transmembrane transporter activity"/>
    <property type="evidence" value="ECO:0007669"/>
    <property type="project" value="InterPro"/>
</dbReference>
<keyword evidence="12" id="KW-1185">Reference proteome</keyword>
<dbReference type="AlphaFoldDB" id="A0A6I8VMR6"/>
<protein>
    <submittedName>
        <fullName evidence="13">Glucose transporter type 3</fullName>
    </submittedName>
</protein>
<name>A0A6I8VMR6_DROPS</name>
<evidence type="ECO:0000256" key="9">
    <source>
        <dbReference type="SAM" id="MobiDB-lite"/>
    </source>
</evidence>
<evidence type="ECO:0000313" key="13">
    <source>
        <dbReference type="RefSeq" id="XP_033232322.1"/>
    </source>
</evidence>
<evidence type="ECO:0000256" key="5">
    <source>
        <dbReference type="ARBA" id="ARBA00022692"/>
    </source>
</evidence>
<keyword evidence="7 10" id="KW-0472">Membrane</keyword>
<feature type="transmembrane region" description="Helical" evidence="10">
    <location>
        <begin position="423"/>
        <end position="444"/>
    </location>
</feature>
<feature type="transmembrane region" description="Helical" evidence="10">
    <location>
        <begin position="53"/>
        <end position="75"/>
    </location>
</feature>
<dbReference type="InterPro" id="IPR050549">
    <property type="entry name" value="MFS_Trehalose_Transporter"/>
</dbReference>
<dbReference type="FunFam" id="1.20.1250.20:FF:000218">
    <property type="entry name" value="facilitated trehalose transporter Tret1"/>
    <property type="match status" value="1"/>
</dbReference>
<evidence type="ECO:0000256" key="4">
    <source>
        <dbReference type="ARBA" id="ARBA00022597"/>
    </source>
</evidence>
<evidence type="ECO:0000256" key="6">
    <source>
        <dbReference type="ARBA" id="ARBA00022989"/>
    </source>
</evidence>
<evidence type="ECO:0000256" key="7">
    <source>
        <dbReference type="ARBA" id="ARBA00023136"/>
    </source>
</evidence>
<dbReference type="Proteomes" id="UP000001819">
    <property type="component" value="Chromosome 2"/>
</dbReference>
<feature type="region of interest" description="Disordered" evidence="9">
    <location>
        <begin position="1"/>
        <end position="41"/>
    </location>
</feature>
<feature type="transmembrane region" description="Helical" evidence="10">
    <location>
        <begin position="353"/>
        <end position="371"/>
    </location>
</feature>
<keyword evidence="2" id="KW-0813">Transport</keyword>
<dbReference type="InterPro" id="IPR003663">
    <property type="entry name" value="Sugar/inositol_transpt"/>
</dbReference>
<dbReference type="InterPro" id="IPR005828">
    <property type="entry name" value="MFS_sugar_transport-like"/>
</dbReference>
<dbReference type="PROSITE" id="PS50850">
    <property type="entry name" value="MFS"/>
    <property type="match status" value="1"/>
</dbReference>
<keyword evidence="5 10" id="KW-0812">Transmembrane</keyword>
<dbReference type="FunCoup" id="A0A6I8VMR6">
    <property type="interactions" value="17"/>
</dbReference>
<feature type="compositionally biased region" description="Basic and acidic residues" evidence="9">
    <location>
        <begin position="12"/>
        <end position="24"/>
    </location>
</feature>
<dbReference type="PRINTS" id="PR00171">
    <property type="entry name" value="SUGRTRNSPORT"/>
</dbReference>
<dbReference type="InterPro" id="IPR020846">
    <property type="entry name" value="MFS_dom"/>
</dbReference>
<comment type="subcellular location">
    <subcellularLocation>
        <location evidence="1">Cell membrane</location>
        <topology evidence="1">Multi-pass membrane protein</topology>
    </subcellularLocation>
</comment>
<feature type="transmembrane region" description="Helical" evidence="10">
    <location>
        <begin position="207"/>
        <end position="227"/>
    </location>
</feature>
<gene>
    <name evidence="13" type="primary">Glut3</name>
</gene>
<feature type="transmembrane region" description="Helical" evidence="10">
    <location>
        <begin position="327"/>
        <end position="346"/>
    </location>
</feature>
<feature type="domain" description="Major facilitator superfamily (MFS) profile" evidence="11">
    <location>
        <begin position="55"/>
        <end position="479"/>
    </location>
</feature>
<dbReference type="InterPro" id="IPR005829">
    <property type="entry name" value="Sugar_transporter_CS"/>
</dbReference>
<keyword evidence="3" id="KW-1003">Cell membrane</keyword>
<evidence type="ECO:0000256" key="3">
    <source>
        <dbReference type="ARBA" id="ARBA00022475"/>
    </source>
</evidence>
<evidence type="ECO:0000256" key="1">
    <source>
        <dbReference type="ARBA" id="ARBA00004651"/>
    </source>
</evidence>
<sequence>MVFGWLCSQPEIESRPPSRTDAPRTEPQSSQPPHVTIPEVSDFTKGEDNTGQCLATVISNICTFCFGIAIGWSAPSKALVLDHSAYSFTPSKQEWKWVCALLTLGAASWSIPMGLLMKSMGCKKVMILQLVPIGLGWSMLIFAKNVSMLYAGRFMQGMCGGALCVVVPVYTVEISQVRHRGALVSVFHGAFILGVIYSSAIGRLLDLWIINIVNLVLLLLCLLQFLIPESPSYYWARGNYSRANESLHWLRGKYYDTRKEMRQLMLEGTRSELALQQNIMLGFKRRKTRRSLCRASSLTIMQTLSGSTVFVFYSTHILVSMHLSYESAAALAVAEIFGFLVCFMLVDLAGRRPLLIITSLVTFVCTLYTGLCFKLKLITDHENSVPWASLVSMSLCAATYTAGLGPLTWLINVELFVKPMRPLGCSLSVTLNWLTAFVVVIWYGSGHEQRLAKPGVFFLMATVSLIVCIYGIIFLPETKDLTPQKIQQKLGGFMNTTNVASIDDSSSDDSDD</sequence>
<dbReference type="GO" id="GO:0005886">
    <property type="term" value="C:plasma membrane"/>
    <property type="evidence" value="ECO:0007669"/>
    <property type="project" value="UniProtKB-SubCell"/>
</dbReference>
<dbReference type="PANTHER" id="PTHR48021">
    <property type="match status" value="1"/>
</dbReference>
<dbReference type="SUPFAM" id="SSF103473">
    <property type="entry name" value="MFS general substrate transporter"/>
    <property type="match status" value="1"/>
</dbReference>
<dbReference type="PROSITE" id="PS00217">
    <property type="entry name" value="SUGAR_TRANSPORT_2"/>
    <property type="match status" value="1"/>
</dbReference>
<keyword evidence="6 10" id="KW-1133">Transmembrane helix</keyword>
<evidence type="ECO:0000256" key="2">
    <source>
        <dbReference type="ARBA" id="ARBA00022448"/>
    </source>
</evidence>
<feature type="transmembrane region" description="Helical" evidence="10">
    <location>
        <begin position="95"/>
        <end position="116"/>
    </location>
</feature>
<keyword evidence="4 13" id="KW-0762">Sugar transport</keyword>
<organism evidence="12 13">
    <name type="scientific">Drosophila pseudoobscura pseudoobscura</name>
    <name type="common">Fruit fly</name>
    <dbReference type="NCBI Taxonomy" id="46245"/>
    <lineage>
        <taxon>Eukaryota</taxon>
        <taxon>Metazoa</taxon>
        <taxon>Ecdysozoa</taxon>
        <taxon>Arthropoda</taxon>
        <taxon>Hexapoda</taxon>
        <taxon>Insecta</taxon>
        <taxon>Pterygota</taxon>
        <taxon>Neoptera</taxon>
        <taxon>Endopterygota</taxon>
        <taxon>Diptera</taxon>
        <taxon>Brachycera</taxon>
        <taxon>Muscomorpha</taxon>
        <taxon>Ephydroidea</taxon>
        <taxon>Drosophilidae</taxon>
        <taxon>Drosophila</taxon>
        <taxon>Sophophora</taxon>
    </lineage>
</organism>
<reference evidence="13" key="2">
    <citation type="submission" date="2025-08" db="UniProtKB">
        <authorList>
            <consortium name="RefSeq"/>
        </authorList>
    </citation>
    <scope>IDENTIFICATION</scope>
    <source>
        <strain evidence="13">MV-25-SWS-2005</strain>
        <tissue evidence="13">Whole body</tissue>
    </source>
</reference>
<evidence type="ECO:0000256" key="10">
    <source>
        <dbReference type="SAM" id="Phobius"/>
    </source>
</evidence>
<accession>A0A6I8VMR6</accession>
<evidence type="ECO:0000256" key="8">
    <source>
        <dbReference type="ARBA" id="ARBA00023180"/>
    </source>
</evidence>
<feature type="transmembrane region" description="Helical" evidence="10">
    <location>
        <begin position="456"/>
        <end position="475"/>
    </location>
</feature>
<dbReference type="KEGG" id="dpo:4802076"/>
<feature type="transmembrane region" description="Helical" evidence="10">
    <location>
        <begin position="149"/>
        <end position="170"/>
    </location>
</feature>
<feature type="transmembrane region" description="Helical" evidence="10">
    <location>
        <begin position="182"/>
        <end position="201"/>
    </location>
</feature>
<reference evidence="12" key="1">
    <citation type="submission" date="2024-06" db="UniProtKB">
        <authorList>
            <consortium name="RefSeq"/>
        </authorList>
    </citation>
    <scope>NUCLEOTIDE SEQUENCE [LARGE SCALE GENOMIC DNA]</scope>
    <source>
        <strain evidence="12">MV2-25</strain>
    </source>
</reference>
<proteinExistence type="predicted"/>
<dbReference type="InParanoid" id="A0A6I8VMR6"/>
<feature type="transmembrane region" description="Helical" evidence="10">
    <location>
        <begin position="391"/>
        <end position="411"/>
    </location>
</feature>
<evidence type="ECO:0000259" key="11">
    <source>
        <dbReference type="PROSITE" id="PS50850"/>
    </source>
</evidence>
<feature type="transmembrane region" description="Helical" evidence="10">
    <location>
        <begin position="292"/>
        <end position="315"/>
    </location>
</feature>
<dbReference type="PANTHER" id="PTHR48021:SF1">
    <property type="entry name" value="GH07001P-RELATED"/>
    <property type="match status" value="1"/>
</dbReference>
<evidence type="ECO:0000313" key="12">
    <source>
        <dbReference type="Proteomes" id="UP000001819"/>
    </source>
</evidence>
<dbReference type="Gene3D" id="1.20.1250.20">
    <property type="entry name" value="MFS general substrate transporter like domains"/>
    <property type="match status" value="1"/>
</dbReference>
<dbReference type="Pfam" id="PF00083">
    <property type="entry name" value="Sugar_tr"/>
    <property type="match status" value="1"/>
</dbReference>